<gene>
    <name evidence="1" type="ORF">GLYMA_04G168600</name>
</gene>
<dbReference type="EnsemblPlants" id="KRH63328">
    <property type="protein sequence ID" value="KRH63328"/>
    <property type="gene ID" value="GLYMA_04G168600"/>
</dbReference>
<evidence type="ECO:0000313" key="2">
    <source>
        <dbReference type="EnsemblPlants" id="KRH63328"/>
    </source>
</evidence>
<dbReference type="InParanoid" id="A0A0R0K994"/>
<evidence type="ECO:0000313" key="1">
    <source>
        <dbReference type="EMBL" id="KRH63328.1"/>
    </source>
</evidence>
<evidence type="ECO:0000313" key="3">
    <source>
        <dbReference type="Proteomes" id="UP000008827"/>
    </source>
</evidence>
<dbReference type="EMBL" id="CM000837">
    <property type="protein sequence ID" value="KRH63328.1"/>
    <property type="molecule type" value="Genomic_DNA"/>
</dbReference>
<reference evidence="2" key="2">
    <citation type="submission" date="2018-02" db="UniProtKB">
        <authorList>
            <consortium name="EnsemblPlants"/>
        </authorList>
    </citation>
    <scope>IDENTIFICATION</scope>
    <source>
        <strain evidence="2">Williams 82</strain>
    </source>
</reference>
<accession>A0A0R0K994</accession>
<sequence>MAHQGQRIAIPRGSDCRLQLACMKSELLEGIGIIEILNAIVARIPPPEDTSKKPFRALIFDRLGSLIVKFKDLISMSRAHLFCCCVLSLMQVQRPLLYASSCYTIALSTEALYGSAIAAMVCLYGRILSFTIFCDPPLITLSLQEFIFEDQQIGLGLI</sequence>
<reference evidence="1 2" key="1">
    <citation type="journal article" date="2010" name="Nature">
        <title>Genome sequence of the palaeopolyploid soybean.</title>
        <authorList>
            <person name="Schmutz J."/>
            <person name="Cannon S.B."/>
            <person name="Schlueter J."/>
            <person name="Ma J."/>
            <person name="Mitros T."/>
            <person name="Nelson W."/>
            <person name="Hyten D.L."/>
            <person name="Song Q."/>
            <person name="Thelen J.J."/>
            <person name="Cheng J."/>
            <person name="Xu D."/>
            <person name="Hellsten U."/>
            <person name="May G.D."/>
            <person name="Yu Y."/>
            <person name="Sakurai T."/>
            <person name="Umezawa T."/>
            <person name="Bhattacharyya M.K."/>
            <person name="Sandhu D."/>
            <person name="Valliyodan B."/>
            <person name="Lindquist E."/>
            <person name="Peto M."/>
            <person name="Grant D."/>
            <person name="Shu S."/>
            <person name="Goodstein D."/>
            <person name="Barry K."/>
            <person name="Futrell-Griggs M."/>
            <person name="Abernathy B."/>
            <person name="Du J."/>
            <person name="Tian Z."/>
            <person name="Zhu L."/>
            <person name="Gill N."/>
            <person name="Joshi T."/>
            <person name="Libault M."/>
            <person name="Sethuraman A."/>
            <person name="Zhang X.-C."/>
            <person name="Shinozaki K."/>
            <person name="Nguyen H.T."/>
            <person name="Wing R.A."/>
            <person name="Cregan P."/>
            <person name="Specht J."/>
            <person name="Grimwood J."/>
            <person name="Rokhsar D."/>
            <person name="Stacey G."/>
            <person name="Shoemaker R.C."/>
            <person name="Jackson S.A."/>
        </authorList>
    </citation>
    <scope>NUCLEOTIDE SEQUENCE</scope>
    <source>
        <strain evidence="2">cv. Williams 82</strain>
        <tissue evidence="1">Callus</tissue>
    </source>
</reference>
<dbReference type="PaxDb" id="3847-GLYMA04G33460.1"/>
<proteinExistence type="predicted"/>
<reference evidence="1" key="3">
    <citation type="submission" date="2018-07" db="EMBL/GenBank/DDBJ databases">
        <title>WGS assembly of Glycine max.</title>
        <authorList>
            <person name="Schmutz J."/>
            <person name="Cannon S."/>
            <person name="Schlueter J."/>
            <person name="Ma J."/>
            <person name="Mitros T."/>
            <person name="Nelson W."/>
            <person name="Hyten D."/>
            <person name="Song Q."/>
            <person name="Thelen J."/>
            <person name="Cheng J."/>
            <person name="Xu D."/>
            <person name="Hellsten U."/>
            <person name="May G."/>
            <person name="Yu Y."/>
            <person name="Sakurai T."/>
            <person name="Umezawa T."/>
            <person name="Bhattacharyya M."/>
            <person name="Sandhu D."/>
            <person name="Valliyodan B."/>
            <person name="Lindquist E."/>
            <person name="Peto M."/>
            <person name="Grant D."/>
            <person name="Shu S."/>
            <person name="Goodstein D."/>
            <person name="Barry K."/>
            <person name="Futrell-Griggs M."/>
            <person name="Abernathy B."/>
            <person name="Du J."/>
            <person name="Tian Z."/>
            <person name="Zhu L."/>
            <person name="Gill N."/>
            <person name="Joshi T."/>
            <person name="Libault M."/>
            <person name="Sethuraman A."/>
            <person name="Zhang X."/>
            <person name="Shinozaki K."/>
            <person name="Nguyen H."/>
            <person name="Wing R."/>
            <person name="Cregan P."/>
            <person name="Specht J."/>
            <person name="Grimwood J."/>
            <person name="Rokhsar D."/>
            <person name="Stacey G."/>
            <person name="Shoemaker R."/>
            <person name="Jackson S."/>
        </authorList>
    </citation>
    <scope>NUCLEOTIDE SEQUENCE</scope>
    <source>
        <tissue evidence="1">Callus</tissue>
    </source>
</reference>
<name>A0A0R0K994_SOYBN</name>
<organism evidence="1">
    <name type="scientific">Glycine max</name>
    <name type="common">Soybean</name>
    <name type="synonym">Glycine hispida</name>
    <dbReference type="NCBI Taxonomy" id="3847"/>
    <lineage>
        <taxon>Eukaryota</taxon>
        <taxon>Viridiplantae</taxon>
        <taxon>Streptophyta</taxon>
        <taxon>Embryophyta</taxon>
        <taxon>Tracheophyta</taxon>
        <taxon>Spermatophyta</taxon>
        <taxon>Magnoliopsida</taxon>
        <taxon>eudicotyledons</taxon>
        <taxon>Gunneridae</taxon>
        <taxon>Pentapetalae</taxon>
        <taxon>rosids</taxon>
        <taxon>fabids</taxon>
        <taxon>Fabales</taxon>
        <taxon>Fabaceae</taxon>
        <taxon>Papilionoideae</taxon>
        <taxon>50 kb inversion clade</taxon>
        <taxon>NPAAA clade</taxon>
        <taxon>indigoferoid/millettioid clade</taxon>
        <taxon>Phaseoleae</taxon>
        <taxon>Glycine</taxon>
        <taxon>Glycine subgen. Soja</taxon>
    </lineage>
</organism>
<dbReference type="STRING" id="3847.A0A0R0K994"/>
<keyword evidence="3" id="KW-1185">Reference proteome</keyword>
<dbReference type="Proteomes" id="UP000008827">
    <property type="component" value="Chromosome 4"/>
</dbReference>
<dbReference type="AlphaFoldDB" id="A0A0R0K994"/>
<protein>
    <submittedName>
        <fullName evidence="1 2">Uncharacterized protein</fullName>
    </submittedName>
</protein>
<dbReference type="Gramene" id="KRH63328">
    <property type="protein sequence ID" value="KRH63328"/>
    <property type="gene ID" value="GLYMA_04G168600"/>
</dbReference>